<organism evidence="4 5">
    <name type="scientific">Acinetobacter genomosp. 33YU</name>
    <dbReference type="NCBI Taxonomy" id="1675530"/>
    <lineage>
        <taxon>Bacteria</taxon>
        <taxon>Pseudomonadati</taxon>
        <taxon>Pseudomonadota</taxon>
        <taxon>Gammaproteobacteria</taxon>
        <taxon>Moraxellales</taxon>
        <taxon>Moraxellaceae</taxon>
        <taxon>Acinetobacter</taxon>
    </lineage>
</organism>
<feature type="domain" description="Tle cognate immunity protein 4 C-terminal" evidence="2">
    <location>
        <begin position="181"/>
        <end position="346"/>
    </location>
</feature>
<dbReference type="InterPro" id="IPR041290">
    <property type="entry name" value="Tli4_C"/>
</dbReference>
<dbReference type="PROSITE" id="PS51257">
    <property type="entry name" value="PROKAR_LIPOPROTEIN"/>
    <property type="match status" value="1"/>
</dbReference>
<evidence type="ECO:0000259" key="3">
    <source>
        <dbReference type="Pfam" id="PF18443"/>
    </source>
</evidence>
<reference evidence="4 5" key="1">
    <citation type="submission" date="2015-07" db="EMBL/GenBank/DDBJ databases">
        <title>Acinetobacter yuneri, a novel member of Acinetobacter calcoaceticus-Acinetobacter baumannii complex isolated from clinical specimen.</title>
        <authorList>
            <person name="Yu Y."/>
        </authorList>
    </citation>
    <scope>NUCLEOTIDE SEQUENCE [LARGE SCALE GENOMIC DNA]</scope>
    <source>
        <strain evidence="4 5">A362</strain>
    </source>
</reference>
<evidence type="ECO:0000259" key="2">
    <source>
        <dbReference type="Pfam" id="PF18426"/>
    </source>
</evidence>
<proteinExistence type="predicted"/>
<dbReference type="InterPro" id="IPR040761">
    <property type="entry name" value="Tli4_N"/>
</dbReference>
<dbReference type="Pfam" id="PF18426">
    <property type="entry name" value="Tli4_C"/>
    <property type="match status" value="1"/>
</dbReference>
<accession>A0A1V2UZP0</accession>
<feature type="chain" id="PRO_5012437541" description="Tle cognate immunity protein 4 C-terminal domain-containing protein" evidence="1">
    <location>
        <begin position="22"/>
        <end position="351"/>
    </location>
</feature>
<sequence>MNLLKRLTLCLLTAVSFSACSNVEKEQEGIKVIDYNNPKKVCFGRIELTVPKETQVEYSKFNYNGSDIEVDESVKTYEAYQKLINDKIQYLKHEPHETEGVLLKREIQGPVNQAGRSVSHIIIFRDGQYVTSIYEVYGYLYLSPGKLVVLKSGASNDLLDDAIEDMKQTLKSIKIRSTKETQAGLCWKEFFILDDMSKNIPFGGGYLHFKFPSYPQVRADVAHRVTYDSDLHLIELMKKNQQELPAIAKALMSIENLREHKKIINGLAGEEVLNHMSRRGHFERGYEVGEWQYLGTLDNHNDPYIQFSFDSADMVRPDEPLNSTISQKEALRLNDFILNSIQITPNNKKEK</sequence>
<gene>
    <name evidence="4" type="ORF">AC058_06135</name>
</gene>
<dbReference type="Proteomes" id="UP000189376">
    <property type="component" value="Unassembled WGS sequence"/>
</dbReference>
<dbReference type="AlphaFoldDB" id="A0A1V2UZP0"/>
<feature type="signal peptide" evidence="1">
    <location>
        <begin position="1"/>
        <end position="21"/>
    </location>
</feature>
<name>A0A1V2UZP0_9GAMM</name>
<protein>
    <recommendedName>
        <fullName evidence="6">Tle cognate immunity protein 4 C-terminal domain-containing protein</fullName>
    </recommendedName>
</protein>
<dbReference type="EMBL" id="LFZS01000003">
    <property type="protein sequence ID" value="ONN55414.1"/>
    <property type="molecule type" value="Genomic_DNA"/>
</dbReference>
<keyword evidence="1" id="KW-0732">Signal</keyword>
<comment type="caution">
    <text evidence="4">The sequence shown here is derived from an EMBL/GenBank/DDBJ whole genome shotgun (WGS) entry which is preliminary data.</text>
</comment>
<evidence type="ECO:0008006" key="6">
    <source>
        <dbReference type="Google" id="ProtNLM"/>
    </source>
</evidence>
<evidence type="ECO:0000256" key="1">
    <source>
        <dbReference type="SAM" id="SignalP"/>
    </source>
</evidence>
<evidence type="ECO:0000313" key="5">
    <source>
        <dbReference type="Proteomes" id="UP000189376"/>
    </source>
</evidence>
<dbReference type="Pfam" id="PF18443">
    <property type="entry name" value="Tli4_N"/>
    <property type="match status" value="1"/>
</dbReference>
<evidence type="ECO:0000313" key="4">
    <source>
        <dbReference type="EMBL" id="ONN55414.1"/>
    </source>
</evidence>
<keyword evidence="5" id="KW-1185">Reference proteome</keyword>
<feature type="domain" description="Tle cognate immunity protein 4 N-terminal" evidence="3">
    <location>
        <begin position="39"/>
        <end position="149"/>
    </location>
</feature>
<dbReference type="RefSeq" id="WP_077168883.1">
    <property type="nucleotide sequence ID" value="NZ_LFZS01000003.1"/>
</dbReference>